<dbReference type="AlphaFoldDB" id="A0A4S8RF08"/>
<protein>
    <submittedName>
        <fullName evidence="1">Uncharacterized protein</fullName>
    </submittedName>
</protein>
<name>A0A4S8RF08_9FLAO</name>
<dbReference type="EMBL" id="SNTZ01000023">
    <property type="protein sequence ID" value="THV56797.1"/>
    <property type="molecule type" value="Genomic_DNA"/>
</dbReference>
<accession>A0A4S8RF08</accession>
<sequence length="268" mass="31609">MNENLHSDIREHNIFDQLTKYGNFYKDLSLAIFHWMGQGTKAIINLDTYVYSSIQGTLESIKDILIKGHINDAYALLRKYYDSTIINIYTSLYLQDHFGLDNFIVEKIDGWRKGTEKIPSFRVMSEYVINSPKTTELTKIFYKDNQFRGSELDKLRGRCNEHLHYFYYRNLLANDPKIFSPKRLLMLDNLSKDLNSIFILHIAYIFYLNGHYMMASHYRDCLDLGIEPEEGSQYLVANFVQDIFDQVIKRDRLDVFEAIKSVTKMDLK</sequence>
<evidence type="ECO:0000313" key="2">
    <source>
        <dbReference type="Proteomes" id="UP000310406"/>
    </source>
</evidence>
<dbReference type="Proteomes" id="UP000310406">
    <property type="component" value="Unassembled WGS sequence"/>
</dbReference>
<keyword evidence="2" id="KW-1185">Reference proteome</keyword>
<comment type="caution">
    <text evidence="1">The sequence shown here is derived from an EMBL/GenBank/DDBJ whole genome shotgun (WGS) entry which is preliminary data.</text>
</comment>
<dbReference type="RefSeq" id="WP_136567676.1">
    <property type="nucleotide sequence ID" value="NZ_SNTZ01000023.1"/>
</dbReference>
<proteinExistence type="predicted"/>
<dbReference type="OrthoDB" id="5540894at2"/>
<reference evidence="1 2" key="1">
    <citation type="submission" date="2019-03" db="EMBL/GenBank/DDBJ databases">
        <title>Muricauda SCR12 sp.nov, a marine bacterium isolated from Pacific Ocean:the Okinawa trough.</title>
        <authorList>
            <person name="Liu L."/>
        </authorList>
    </citation>
    <scope>NUCLEOTIDE SEQUENCE [LARGE SCALE GENOMIC DNA]</scope>
    <source>
        <strain evidence="1 2">SCR12</strain>
    </source>
</reference>
<evidence type="ECO:0000313" key="1">
    <source>
        <dbReference type="EMBL" id="THV56797.1"/>
    </source>
</evidence>
<gene>
    <name evidence="1" type="ORF">EZV76_16715</name>
</gene>
<organism evidence="1 2">
    <name type="scientific">Flagellimonas alvinocaridis</name>
    <dbReference type="NCBI Taxonomy" id="2530200"/>
    <lineage>
        <taxon>Bacteria</taxon>
        <taxon>Pseudomonadati</taxon>
        <taxon>Bacteroidota</taxon>
        <taxon>Flavobacteriia</taxon>
        <taxon>Flavobacteriales</taxon>
        <taxon>Flavobacteriaceae</taxon>
        <taxon>Flagellimonas</taxon>
    </lineage>
</organism>